<evidence type="ECO:0000313" key="9">
    <source>
        <dbReference type="EMBL" id="MEW9920034.1"/>
    </source>
</evidence>
<dbReference type="InterPro" id="IPR050093">
    <property type="entry name" value="ABC_SmlMolc_Importer"/>
</dbReference>
<dbReference type="EMBL" id="JBFNXX010000006">
    <property type="protein sequence ID" value="MEW9920034.1"/>
    <property type="molecule type" value="Genomic_DNA"/>
</dbReference>
<keyword evidence="6" id="KW-1278">Translocase</keyword>
<evidence type="ECO:0000256" key="2">
    <source>
        <dbReference type="ARBA" id="ARBA00022475"/>
    </source>
</evidence>
<dbReference type="InterPro" id="IPR017871">
    <property type="entry name" value="ABC_transporter-like_CS"/>
</dbReference>
<dbReference type="PANTHER" id="PTHR42781">
    <property type="entry name" value="SPERMIDINE/PUTRESCINE IMPORT ATP-BINDING PROTEIN POTA"/>
    <property type="match status" value="1"/>
</dbReference>
<dbReference type="PANTHER" id="PTHR42781:SF1">
    <property type="entry name" value="THIAMINE IMPORT ATP-BINDING PROTEIN THIQ"/>
    <property type="match status" value="1"/>
</dbReference>
<accession>A0ABV3RNU3</accession>
<reference evidence="9 10" key="1">
    <citation type="submission" date="2024-07" db="EMBL/GenBank/DDBJ databases">
        <title>Marimonas sp.nov., isolated from tidal-flat sediment.</title>
        <authorList>
            <person name="Jayan J.N."/>
            <person name="Lee S.S."/>
        </authorList>
    </citation>
    <scope>NUCLEOTIDE SEQUENCE [LARGE SCALE GENOMIC DNA]</scope>
    <source>
        <strain evidence="9 10">MJW-29</strain>
    </source>
</reference>
<gene>
    <name evidence="9" type="ORF">AB2B41_10490</name>
</gene>
<evidence type="ECO:0000256" key="1">
    <source>
        <dbReference type="ARBA" id="ARBA00022448"/>
    </source>
</evidence>
<dbReference type="InterPro" id="IPR027417">
    <property type="entry name" value="P-loop_NTPase"/>
</dbReference>
<protein>
    <submittedName>
        <fullName evidence="9">ATP-binding cassette domain-containing protein</fullName>
    </submittedName>
</protein>
<dbReference type="InterPro" id="IPR003439">
    <property type="entry name" value="ABC_transporter-like_ATP-bd"/>
</dbReference>
<dbReference type="PROSITE" id="PS00211">
    <property type="entry name" value="ABC_TRANSPORTER_1"/>
    <property type="match status" value="1"/>
</dbReference>
<proteinExistence type="predicted"/>
<comment type="caution">
    <text evidence="9">The sequence shown here is derived from an EMBL/GenBank/DDBJ whole genome shotgun (WGS) entry which is preliminary data.</text>
</comment>
<keyword evidence="10" id="KW-1185">Reference proteome</keyword>
<evidence type="ECO:0000256" key="6">
    <source>
        <dbReference type="ARBA" id="ARBA00022967"/>
    </source>
</evidence>
<feature type="domain" description="ABC transporter" evidence="8">
    <location>
        <begin position="2"/>
        <end position="230"/>
    </location>
</feature>
<dbReference type="Pfam" id="PF00005">
    <property type="entry name" value="ABC_tran"/>
    <property type="match status" value="1"/>
</dbReference>
<evidence type="ECO:0000256" key="3">
    <source>
        <dbReference type="ARBA" id="ARBA00022519"/>
    </source>
</evidence>
<keyword evidence="3" id="KW-0997">Cell inner membrane</keyword>
<dbReference type="GO" id="GO:0005524">
    <property type="term" value="F:ATP binding"/>
    <property type="evidence" value="ECO:0007669"/>
    <property type="project" value="UniProtKB-KW"/>
</dbReference>
<evidence type="ECO:0000259" key="8">
    <source>
        <dbReference type="PROSITE" id="PS50893"/>
    </source>
</evidence>
<sequence length="230" mass="24661">MLRLEGLEIVQGAFTLRADMTLEQGRKYAVIGPSGAGKSTLLGALCGFVPLAAGRIVWNGQDLTGADPGARPMTMLFQDNNLFPHLKVLQNVGLGLRPDMRLDPAQKARVREALERVGLADQMAKKPGTLSGGQQSRAALARVLVQARPWVLLDEPFAALGPALRNEMLELVRELVSETGAGLIMVTHAPDDVRRIADEVIFVGSGRAEAPQPAAELMDNPPPELKAYLG</sequence>
<dbReference type="SMART" id="SM00382">
    <property type="entry name" value="AAA"/>
    <property type="match status" value="1"/>
</dbReference>
<keyword evidence="1" id="KW-0813">Transport</keyword>
<dbReference type="Proteomes" id="UP001556098">
    <property type="component" value="Unassembled WGS sequence"/>
</dbReference>
<dbReference type="InterPro" id="IPR003593">
    <property type="entry name" value="AAA+_ATPase"/>
</dbReference>
<keyword evidence="5 9" id="KW-0067">ATP-binding</keyword>
<organism evidence="9 10">
    <name type="scientific">Sulfitobacter sediminis</name>
    <dbReference type="NCBI Taxonomy" id="3234186"/>
    <lineage>
        <taxon>Bacteria</taxon>
        <taxon>Pseudomonadati</taxon>
        <taxon>Pseudomonadota</taxon>
        <taxon>Alphaproteobacteria</taxon>
        <taxon>Rhodobacterales</taxon>
        <taxon>Roseobacteraceae</taxon>
        <taxon>Sulfitobacter</taxon>
    </lineage>
</organism>
<dbReference type="SUPFAM" id="SSF52540">
    <property type="entry name" value="P-loop containing nucleoside triphosphate hydrolases"/>
    <property type="match status" value="1"/>
</dbReference>
<keyword evidence="2" id="KW-1003">Cell membrane</keyword>
<dbReference type="RefSeq" id="WP_367877733.1">
    <property type="nucleotide sequence ID" value="NZ_JBFNXX010000006.1"/>
</dbReference>
<evidence type="ECO:0000256" key="4">
    <source>
        <dbReference type="ARBA" id="ARBA00022741"/>
    </source>
</evidence>
<evidence type="ECO:0000256" key="7">
    <source>
        <dbReference type="ARBA" id="ARBA00023136"/>
    </source>
</evidence>
<dbReference type="Gene3D" id="3.40.50.300">
    <property type="entry name" value="P-loop containing nucleotide triphosphate hydrolases"/>
    <property type="match status" value="1"/>
</dbReference>
<evidence type="ECO:0000256" key="5">
    <source>
        <dbReference type="ARBA" id="ARBA00022840"/>
    </source>
</evidence>
<keyword evidence="7" id="KW-0472">Membrane</keyword>
<dbReference type="PROSITE" id="PS50893">
    <property type="entry name" value="ABC_TRANSPORTER_2"/>
    <property type="match status" value="1"/>
</dbReference>
<evidence type="ECO:0000313" key="10">
    <source>
        <dbReference type="Proteomes" id="UP001556098"/>
    </source>
</evidence>
<name>A0ABV3RNU3_9RHOB</name>
<keyword evidence="4" id="KW-0547">Nucleotide-binding</keyword>